<dbReference type="Proteomes" id="UP000076128">
    <property type="component" value="Chromosome"/>
</dbReference>
<dbReference type="Pfam" id="PF03597">
    <property type="entry name" value="FixS"/>
    <property type="match status" value="1"/>
</dbReference>
<dbReference type="KEGG" id="daa:AKL17_4758"/>
<dbReference type="OrthoDB" id="9802763at2"/>
<name>A0A159ZAI0_9RHOB</name>
<dbReference type="NCBIfam" id="TIGR00847">
    <property type="entry name" value="ccoS"/>
    <property type="match status" value="1"/>
</dbReference>
<accession>A0A159ZAI0</accession>
<organism evidence="2 3">
    <name type="scientific">Frigidibacter mobilis</name>
    <dbReference type="NCBI Taxonomy" id="1335048"/>
    <lineage>
        <taxon>Bacteria</taxon>
        <taxon>Pseudomonadati</taxon>
        <taxon>Pseudomonadota</taxon>
        <taxon>Alphaproteobacteria</taxon>
        <taxon>Rhodobacterales</taxon>
        <taxon>Paracoccaceae</taxon>
        <taxon>Frigidibacter</taxon>
    </lineage>
</organism>
<feature type="region of interest" description="Disordered" evidence="1">
    <location>
        <begin position="31"/>
        <end position="52"/>
    </location>
</feature>
<reference evidence="2 3" key="1">
    <citation type="submission" date="2015-09" db="EMBL/GenBank/DDBJ databases">
        <title>Complete genome sequence of Defluviimonas alba cai42t isolated from an oilfield in Xinjiang.</title>
        <authorList>
            <person name="Geng S."/>
            <person name="Pan X."/>
            <person name="Wu X."/>
        </authorList>
    </citation>
    <scope>NUCLEOTIDE SEQUENCE [LARGE SCALE GENOMIC DNA]</scope>
    <source>
        <strain evidence="3">cai42</strain>
    </source>
</reference>
<evidence type="ECO:0000256" key="1">
    <source>
        <dbReference type="SAM" id="MobiDB-lite"/>
    </source>
</evidence>
<dbReference type="AlphaFoldDB" id="A0A159ZAI0"/>
<evidence type="ECO:0000313" key="2">
    <source>
        <dbReference type="EMBL" id="AMY71968.1"/>
    </source>
</evidence>
<keyword evidence="3" id="KW-1185">Reference proteome</keyword>
<dbReference type="RefSeq" id="WP_066817936.1">
    <property type="nucleotide sequence ID" value="NZ_CP012661.1"/>
</dbReference>
<proteinExistence type="predicted"/>
<dbReference type="PATRIC" id="fig|1335048.3.peg.4938"/>
<dbReference type="PANTHER" id="PTHR41532">
    <property type="entry name" value="FIXS PROTEIN"/>
    <property type="match status" value="1"/>
</dbReference>
<sequence>MNMLAYLIPISLGLGGLGLAAFFWSLKDRQYDDPDGDSQRILSTEWDDRPKP</sequence>
<evidence type="ECO:0000313" key="3">
    <source>
        <dbReference type="Proteomes" id="UP000076128"/>
    </source>
</evidence>
<gene>
    <name evidence="2" type="ORF">AKL17_4758</name>
</gene>
<dbReference type="EMBL" id="CP012661">
    <property type="protein sequence ID" value="AMY71968.1"/>
    <property type="molecule type" value="Genomic_DNA"/>
</dbReference>
<protein>
    <submittedName>
        <fullName evidence="2">RdxS, cytochrome oxidase maturation protein, cbb3-type</fullName>
    </submittedName>
</protein>
<dbReference type="PANTHER" id="PTHR41532:SF1">
    <property type="entry name" value="FIXS PROTEIN"/>
    <property type="match status" value="1"/>
</dbReference>
<dbReference type="InterPro" id="IPR004714">
    <property type="entry name" value="Cyt_oxidase_maturation_cbb3"/>
</dbReference>
<dbReference type="STRING" id="1335048.AKL17_4758"/>